<evidence type="ECO:0000313" key="2">
    <source>
        <dbReference type="Proteomes" id="UP001597023"/>
    </source>
</evidence>
<organism evidence="1 2">
    <name type="scientific">Streptomyces flavalbus</name>
    <dbReference type="NCBI Taxonomy" id="2665155"/>
    <lineage>
        <taxon>Bacteria</taxon>
        <taxon>Bacillati</taxon>
        <taxon>Actinomycetota</taxon>
        <taxon>Actinomycetes</taxon>
        <taxon>Kitasatosporales</taxon>
        <taxon>Streptomycetaceae</taxon>
        <taxon>Streptomyces</taxon>
    </lineage>
</organism>
<dbReference type="Pfam" id="PF20120">
    <property type="entry name" value="DUF6510"/>
    <property type="match status" value="1"/>
</dbReference>
<proteinExistence type="predicted"/>
<dbReference type="EMBL" id="JBHTEB010000001">
    <property type="protein sequence ID" value="MFD0312843.1"/>
    <property type="molecule type" value="Genomic_DNA"/>
</dbReference>
<accession>A0ABW2W3X3</accession>
<keyword evidence="2" id="KW-1185">Reference proteome</keyword>
<evidence type="ECO:0000313" key="1">
    <source>
        <dbReference type="EMBL" id="MFD0312843.1"/>
    </source>
</evidence>
<dbReference type="RefSeq" id="WP_381604426.1">
    <property type="nucleotide sequence ID" value="NZ_JBHTEB010000001.1"/>
</dbReference>
<gene>
    <name evidence="1" type="ORF">ACFQZ6_01075</name>
</gene>
<comment type="caution">
    <text evidence="1">The sequence shown here is derived from an EMBL/GenBank/DDBJ whole genome shotgun (WGS) entry which is preliminary data.</text>
</comment>
<dbReference type="Proteomes" id="UP001597023">
    <property type="component" value="Unassembled WGS sequence"/>
</dbReference>
<sequence length="95" mass="10272">MNQRPAHHLHGNCLTDPLAQDFALDPTTAWWTCPDRDAASSVGQLHVHGPEPGLTGRCPGCAQLALRVVTHPDRLRLRLGTGQGAFRFELPASPS</sequence>
<reference evidence="2" key="1">
    <citation type="journal article" date="2019" name="Int. J. Syst. Evol. Microbiol.">
        <title>The Global Catalogue of Microorganisms (GCM) 10K type strain sequencing project: providing services to taxonomists for standard genome sequencing and annotation.</title>
        <authorList>
            <consortium name="The Broad Institute Genomics Platform"/>
            <consortium name="The Broad Institute Genome Sequencing Center for Infectious Disease"/>
            <person name="Wu L."/>
            <person name="Ma J."/>
        </authorList>
    </citation>
    <scope>NUCLEOTIDE SEQUENCE [LARGE SCALE GENOMIC DNA]</scope>
    <source>
        <strain evidence="2">CGMCC 4.7400</strain>
    </source>
</reference>
<protein>
    <submittedName>
        <fullName evidence="1">DUF6510 family protein</fullName>
    </submittedName>
</protein>
<dbReference type="InterPro" id="IPR045423">
    <property type="entry name" value="DUF6510"/>
</dbReference>
<name>A0ABW2W3X3_9ACTN</name>